<gene>
    <name evidence="2" type="ORF">P0Y58_13145</name>
</gene>
<feature type="signal peptide" evidence="1">
    <location>
        <begin position="1"/>
        <end position="38"/>
    </location>
</feature>
<reference evidence="2" key="1">
    <citation type="submission" date="2023-03" db="EMBL/GenBank/DDBJ databases">
        <title>Andean soil-derived lignocellulolytic bacterial consortium as a source of novel taxa and putative plastic-active enzymes.</title>
        <authorList>
            <person name="Diaz-Garcia L."/>
            <person name="Chuvochina M."/>
            <person name="Feuerriegel G."/>
            <person name="Bunk B."/>
            <person name="Sproer C."/>
            <person name="Streit W.R."/>
            <person name="Rodriguez L.M."/>
            <person name="Overmann J."/>
            <person name="Jimenez D.J."/>
        </authorList>
    </citation>
    <scope>NUCLEOTIDE SEQUENCE</scope>
    <source>
        <strain evidence="2">MAG 876</strain>
    </source>
</reference>
<evidence type="ECO:0000256" key="1">
    <source>
        <dbReference type="SAM" id="SignalP"/>
    </source>
</evidence>
<proteinExistence type="predicted"/>
<dbReference type="AlphaFoldDB" id="A0AAJ6BDW1"/>
<keyword evidence="1" id="KW-0732">Signal</keyword>
<feature type="chain" id="PRO_5042466054" evidence="1">
    <location>
        <begin position="39"/>
        <end position="69"/>
    </location>
</feature>
<dbReference type="EMBL" id="CP119325">
    <property type="protein sequence ID" value="WEK33408.1"/>
    <property type="molecule type" value="Genomic_DNA"/>
</dbReference>
<dbReference type="Proteomes" id="UP001216329">
    <property type="component" value="Chromosome"/>
</dbReference>
<organism evidence="2 3">
    <name type="scientific">Candidatus Pseudomonas phytovorans</name>
    <dbReference type="NCBI Taxonomy" id="3121377"/>
    <lineage>
        <taxon>Bacteria</taxon>
        <taxon>Pseudomonadati</taxon>
        <taxon>Pseudomonadota</taxon>
        <taxon>Gammaproteobacteria</taxon>
        <taxon>Pseudomonadales</taxon>
        <taxon>Pseudomonadaceae</taxon>
        <taxon>Pseudomonas</taxon>
    </lineage>
</organism>
<protein>
    <submittedName>
        <fullName evidence="2">Uncharacterized protein</fullName>
    </submittedName>
</protein>
<evidence type="ECO:0000313" key="2">
    <source>
        <dbReference type="EMBL" id="WEK33408.1"/>
    </source>
</evidence>
<sequence>MSVTQSSARNHSLKQQENCLKPLATFGLLMLGASQAMAAQTVKQPNILLNVDDDLGFSDLCALGSEIWP</sequence>
<name>A0AAJ6BDW1_9PSED</name>
<accession>A0AAJ6BDW1</accession>
<evidence type="ECO:0000313" key="3">
    <source>
        <dbReference type="Proteomes" id="UP001216329"/>
    </source>
</evidence>